<reference evidence="2" key="1">
    <citation type="submission" date="2020-05" db="EMBL/GenBank/DDBJ databases">
        <title>Mycena genomes resolve the evolution of fungal bioluminescence.</title>
        <authorList>
            <person name="Tsai I.J."/>
        </authorList>
    </citation>
    <scope>NUCLEOTIDE SEQUENCE</scope>
    <source>
        <strain evidence="2">160909Yilan</strain>
    </source>
</reference>
<comment type="caution">
    <text evidence="2">The sequence shown here is derived from an EMBL/GenBank/DDBJ whole genome shotgun (WGS) entry which is preliminary data.</text>
</comment>
<accession>A0A8H6ZAG1</accession>
<evidence type="ECO:0000313" key="2">
    <source>
        <dbReference type="EMBL" id="KAF7373919.1"/>
    </source>
</evidence>
<proteinExistence type="predicted"/>
<dbReference type="OrthoDB" id="3219467at2759"/>
<gene>
    <name evidence="2" type="ORF">MSAN_00604300</name>
</gene>
<keyword evidence="3" id="KW-1185">Reference proteome</keyword>
<dbReference type="AlphaFoldDB" id="A0A8H6ZAG1"/>
<feature type="region of interest" description="Disordered" evidence="1">
    <location>
        <begin position="132"/>
        <end position="153"/>
    </location>
</feature>
<dbReference type="Proteomes" id="UP000623467">
    <property type="component" value="Unassembled WGS sequence"/>
</dbReference>
<evidence type="ECO:0000256" key="1">
    <source>
        <dbReference type="SAM" id="MobiDB-lite"/>
    </source>
</evidence>
<name>A0A8H6ZAG1_9AGAR</name>
<protein>
    <submittedName>
        <fullName evidence="2">Uncharacterized protein</fullName>
    </submittedName>
</protein>
<sequence>MDLNLLFPAAMRRIGPVNLGSNFGKWKETVGRFPKSVTLGTVTFGTVTFRIVTFGTVTFGIVTVGTVTFGTVTFETVTFGTVTFGIVTFGTVTFGTVTFGMTFGTVTATFGIVTLGPVTFGTCGSKTMMAPNGVNGRPKHSQPKTPTRALDFPSSLGSGPPKPLLALFLNPPMRCAKKWKDCPPTMVVPYNPGPRDGLVPWATHYFGFYRIWVSRADHAALIKEQRAGMKWTFPTKQLAKDMDKLTWAPGVTQTPVLQDNGITQRSKITRPKMENAVGMRSFVNDQTTVMNVEPGIMYRMLRKEKAVQLENGLWPAEWLHRSAFSFGGLGDTTSDYASSQRRTNLVLGTSESNTYMILYALHQDWEKRILTAGAGSKTRSPIM</sequence>
<dbReference type="EMBL" id="JACAZH010000003">
    <property type="protein sequence ID" value="KAF7373919.1"/>
    <property type="molecule type" value="Genomic_DNA"/>
</dbReference>
<evidence type="ECO:0000313" key="3">
    <source>
        <dbReference type="Proteomes" id="UP000623467"/>
    </source>
</evidence>
<organism evidence="2 3">
    <name type="scientific">Mycena sanguinolenta</name>
    <dbReference type="NCBI Taxonomy" id="230812"/>
    <lineage>
        <taxon>Eukaryota</taxon>
        <taxon>Fungi</taxon>
        <taxon>Dikarya</taxon>
        <taxon>Basidiomycota</taxon>
        <taxon>Agaricomycotina</taxon>
        <taxon>Agaricomycetes</taxon>
        <taxon>Agaricomycetidae</taxon>
        <taxon>Agaricales</taxon>
        <taxon>Marasmiineae</taxon>
        <taxon>Mycenaceae</taxon>
        <taxon>Mycena</taxon>
    </lineage>
</organism>